<evidence type="ECO:0000313" key="3">
    <source>
        <dbReference type="EMBL" id="CAG9812130.1"/>
    </source>
</evidence>
<reference evidence="3" key="2">
    <citation type="submission" date="2022-10" db="EMBL/GenBank/DDBJ databases">
        <authorList>
            <consortium name="ENA_rothamsted_submissions"/>
            <consortium name="culmorum"/>
            <person name="King R."/>
        </authorList>
    </citation>
    <scope>NUCLEOTIDE SEQUENCE</scope>
</reference>
<keyword evidence="1" id="KW-0812">Transmembrane</keyword>
<feature type="transmembrane region" description="Helical" evidence="1">
    <location>
        <begin position="49"/>
        <end position="69"/>
    </location>
</feature>
<accession>A0A9N9WWP8</accession>
<sequence>MRSLASTFRNLGNFNCPFRRPSKITSNSSLFVRMYFLVNSIENLRSSPYAVFNALFWIVCSLLISPALIRHTKKPLQNI</sequence>
<organism evidence="3 4">
    <name type="scientific">Chironomus riparius</name>
    <dbReference type="NCBI Taxonomy" id="315576"/>
    <lineage>
        <taxon>Eukaryota</taxon>
        <taxon>Metazoa</taxon>
        <taxon>Ecdysozoa</taxon>
        <taxon>Arthropoda</taxon>
        <taxon>Hexapoda</taxon>
        <taxon>Insecta</taxon>
        <taxon>Pterygota</taxon>
        <taxon>Neoptera</taxon>
        <taxon>Endopterygota</taxon>
        <taxon>Diptera</taxon>
        <taxon>Nematocera</taxon>
        <taxon>Chironomoidea</taxon>
        <taxon>Chironomidae</taxon>
        <taxon>Chironominae</taxon>
        <taxon>Chironomus</taxon>
    </lineage>
</organism>
<name>A0A9N9WWP8_9DIPT</name>
<keyword evidence="4" id="KW-1185">Reference proteome</keyword>
<dbReference type="EMBL" id="OU895878">
    <property type="protein sequence ID" value="CAG9804115.1"/>
    <property type="molecule type" value="Genomic_DNA"/>
</dbReference>
<reference evidence="3" key="1">
    <citation type="submission" date="2022-01" db="EMBL/GenBank/DDBJ databases">
        <authorList>
            <person name="King R."/>
        </authorList>
    </citation>
    <scope>NUCLEOTIDE SEQUENCE</scope>
</reference>
<evidence type="ECO:0000313" key="2">
    <source>
        <dbReference type="EMBL" id="CAG9804115.1"/>
    </source>
</evidence>
<protein>
    <submittedName>
        <fullName evidence="2 3">Uncharacterized protein</fullName>
    </submittedName>
</protein>
<proteinExistence type="predicted"/>
<evidence type="ECO:0000256" key="1">
    <source>
        <dbReference type="SAM" id="Phobius"/>
    </source>
</evidence>
<keyword evidence="1" id="KW-1133">Transmembrane helix</keyword>
<keyword evidence="1" id="KW-0472">Membrane</keyword>
<gene>
    <name evidence="3" type="ORF">CHIRRI_LOCUS14935</name>
    <name evidence="2" type="ORF">CHIRRI_LOCUS7008</name>
</gene>
<dbReference type="AlphaFoldDB" id="A0A9N9WWP8"/>
<dbReference type="EMBL" id="OU895880">
    <property type="protein sequence ID" value="CAG9812130.1"/>
    <property type="molecule type" value="Genomic_DNA"/>
</dbReference>
<dbReference type="Proteomes" id="UP001153620">
    <property type="component" value="Chromosome 2"/>
</dbReference>
<evidence type="ECO:0000313" key="4">
    <source>
        <dbReference type="Proteomes" id="UP001153620"/>
    </source>
</evidence>
<dbReference type="Proteomes" id="UP001153620">
    <property type="component" value="Chromosome 4"/>
</dbReference>